<proteinExistence type="predicted"/>
<feature type="non-terminal residue" evidence="1">
    <location>
        <position position="81"/>
    </location>
</feature>
<accession>X1V990</accession>
<reference evidence="1" key="1">
    <citation type="journal article" date="2014" name="Front. Microbiol.">
        <title>High frequency of phylogenetically diverse reductive dehalogenase-homologous genes in deep subseafloor sedimentary metagenomes.</title>
        <authorList>
            <person name="Kawai M."/>
            <person name="Futagami T."/>
            <person name="Toyoda A."/>
            <person name="Takaki Y."/>
            <person name="Nishi S."/>
            <person name="Hori S."/>
            <person name="Arai W."/>
            <person name="Tsubouchi T."/>
            <person name="Morono Y."/>
            <person name="Uchiyama I."/>
            <person name="Ito T."/>
            <person name="Fujiyama A."/>
            <person name="Inagaki F."/>
            <person name="Takami H."/>
        </authorList>
    </citation>
    <scope>NUCLEOTIDE SEQUENCE</scope>
    <source>
        <strain evidence="1">Expedition CK06-06</strain>
    </source>
</reference>
<dbReference type="EMBL" id="BARW01016129">
    <property type="protein sequence ID" value="GAJ01975.1"/>
    <property type="molecule type" value="Genomic_DNA"/>
</dbReference>
<comment type="caution">
    <text evidence="1">The sequence shown here is derived from an EMBL/GenBank/DDBJ whole genome shotgun (WGS) entry which is preliminary data.</text>
</comment>
<gene>
    <name evidence="1" type="ORF">S12H4_28155</name>
</gene>
<evidence type="ECO:0000313" key="1">
    <source>
        <dbReference type="EMBL" id="GAJ01975.1"/>
    </source>
</evidence>
<protein>
    <submittedName>
        <fullName evidence="1">Uncharacterized protein</fullName>
    </submittedName>
</protein>
<organism evidence="1">
    <name type="scientific">marine sediment metagenome</name>
    <dbReference type="NCBI Taxonomy" id="412755"/>
    <lineage>
        <taxon>unclassified sequences</taxon>
        <taxon>metagenomes</taxon>
        <taxon>ecological metagenomes</taxon>
    </lineage>
</organism>
<name>X1V990_9ZZZZ</name>
<sequence length="81" mass="8534">MAERTIELAPGESSLVSFEAVPAEARSYQVLVNGLEGSFSAMPAFYSETDDLSDLTEISTSGSARVGVWTSILNITSGGCR</sequence>
<dbReference type="AlphaFoldDB" id="X1V990"/>